<keyword evidence="2" id="KW-0964">Secreted</keyword>
<dbReference type="Proteomes" id="UP000203589">
    <property type="component" value="Plasmid pSMS3-1"/>
</dbReference>
<dbReference type="InterPro" id="IPR011049">
    <property type="entry name" value="Serralysin-like_metalloprot_C"/>
</dbReference>
<dbReference type="EMBL" id="CP022541">
    <property type="protein sequence ID" value="ASP23209.1"/>
    <property type="molecule type" value="Genomic_DNA"/>
</dbReference>
<dbReference type="InterPro" id="IPR001343">
    <property type="entry name" value="Hemolysn_Ca-bd"/>
</dbReference>
<dbReference type="PROSITE" id="PS00330">
    <property type="entry name" value="HEMOLYSIN_CALCIUM"/>
    <property type="match status" value="3"/>
</dbReference>
<evidence type="ECO:0000259" key="4">
    <source>
        <dbReference type="PROSITE" id="PS51484"/>
    </source>
</evidence>
<comment type="subcellular location">
    <subcellularLocation>
        <location evidence="1">Secreted</location>
    </subcellularLocation>
</comment>
<feature type="domain" description="G8" evidence="4">
    <location>
        <begin position="35"/>
        <end position="164"/>
    </location>
</feature>
<protein>
    <submittedName>
        <fullName evidence="5">Alginate lyase 7</fullName>
        <ecNumber evidence="5">4.2.2.3</ecNumber>
    </submittedName>
</protein>
<organism evidence="5 6">
    <name type="scientific">Antarctobacter heliothermus</name>
    <dbReference type="NCBI Taxonomy" id="74033"/>
    <lineage>
        <taxon>Bacteria</taxon>
        <taxon>Pseudomonadati</taxon>
        <taxon>Pseudomonadota</taxon>
        <taxon>Alphaproteobacteria</taxon>
        <taxon>Rhodobacterales</taxon>
        <taxon>Roseobacteraceae</taxon>
        <taxon>Antarctobacter</taxon>
    </lineage>
</organism>
<dbReference type="KEGG" id="aht:ANTHELSMS3_04815"/>
<feature type="region of interest" description="Disordered" evidence="3">
    <location>
        <begin position="790"/>
        <end position="813"/>
    </location>
</feature>
<dbReference type="PANTHER" id="PTHR38340:SF1">
    <property type="entry name" value="S-LAYER PROTEIN"/>
    <property type="match status" value="1"/>
</dbReference>
<dbReference type="InterPro" id="IPR019316">
    <property type="entry name" value="G8_domain"/>
</dbReference>
<keyword evidence="5" id="KW-0614">Plasmid</keyword>
<keyword evidence="6" id="KW-1185">Reference proteome</keyword>
<dbReference type="SMART" id="SM01225">
    <property type="entry name" value="G8"/>
    <property type="match status" value="1"/>
</dbReference>
<gene>
    <name evidence="5" type="primary">algE7</name>
    <name evidence="5" type="ORF">ANTHELSMS3_04815</name>
</gene>
<dbReference type="InterPro" id="IPR050557">
    <property type="entry name" value="RTX_toxin/Mannuronan_C5-epim"/>
</dbReference>
<dbReference type="GO" id="GO:0005615">
    <property type="term" value="C:extracellular space"/>
    <property type="evidence" value="ECO:0007669"/>
    <property type="project" value="InterPro"/>
</dbReference>
<dbReference type="GO" id="GO:0045135">
    <property type="term" value="F:poly(beta-D-mannuronate) lyase activity"/>
    <property type="evidence" value="ECO:0007669"/>
    <property type="project" value="UniProtKB-EC"/>
</dbReference>
<dbReference type="Pfam" id="PF00353">
    <property type="entry name" value="HemolysinCabind"/>
    <property type="match status" value="3"/>
</dbReference>
<dbReference type="PRINTS" id="PR00313">
    <property type="entry name" value="CABNDNGRPT"/>
</dbReference>
<dbReference type="InterPro" id="IPR018511">
    <property type="entry name" value="Hemolysin-typ_Ca-bd_CS"/>
</dbReference>
<keyword evidence="5" id="KW-0456">Lyase</keyword>
<reference evidence="5 6" key="1">
    <citation type="submission" date="2017-07" db="EMBL/GenBank/DDBJ databases">
        <title>Genome Sequence of Antarctobacter heliothermus Strain SMS3 Isolated from a culture of the Diatom Skeletonema marinoi.</title>
        <authorList>
            <person name="Topel M."/>
            <person name="Pinder M.I.M."/>
            <person name="Johansson O.N."/>
            <person name="Kourtchenko O."/>
            <person name="Godhe A."/>
            <person name="Clarke A.K."/>
        </authorList>
    </citation>
    <scope>NUCLEOTIDE SEQUENCE [LARGE SCALE GENOMIC DNA]</scope>
    <source>
        <strain evidence="5 6">SMS3</strain>
        <plasmid evidence="6">Plasmid psms3-1</plasmid>
    </source>
</reference>
<dbReference type="Pfam" id="PF10162">
    <property type="entry name" value="G8"/>
    <property type="match status" value="1"/>
</dbReference>
<dbReference type="OrthoDB" id="220114at2"/>
<dbReference type="PANTHER" id="PTHR38340">
    <property type="entry name" value="S-LAYER PROTEIN"/>
    <property type="match status" value="1"/>
</dbReference>
<accession>A0A222EAF7</accession>
<evidence type="ECO:0000256" key="1">
    <source>
        <dbReference type="ARBA" id="ARBA00004613"/>
    </source>
</evidence>
<dbReference type="AlphaFoldDB" id="A0A222EAF7"/>
<proteinExistence type="predicted"/>
<dbReference type="Gene3D" id="2.150.10.10">
    <property type="entry name" value="Serralysin-like metalloprotease, C-terminal"/>
    <property type="match status" value="3"/>
</dbReference>
<evidence type="ECO:0000256" key="3">
    <source>
        <dbReference type="SAM" id="MobiDB-lite"/>
    </source>
</evidence>
<evidence type="ECO:0000313" key="5">
    <source>
        <dbReference type="EMBL" id="ASP23209.1"/>
    </source>
</evidence>
<dbReference type="GO" id="GO:0005509">
    <property type="term" value="F:calcium ion binding"/>
    <property type="evidence" value="ECO:0007669"/>
    <property type="project" value="InterPro"/>
</dbReference>
<dbReference type="SUPFAM" id="SSF51120">
    <property type="entry name" value="beta-Roll"/>
    <property type="match status" value="2"/>
</dbReference>
<dbReference type="EC" id="4.2.2.3" evidence="5"/>
<evidence type="ECO:0000256" key="2">
    <source>
        <dbReference type="ARBA" id="ARBA00022525"/>
    </source>
</evidence>
<dbReference type="PROSITE" id="PS51484">
    <property type="entry name" value="G8"/>
    <property type="match status" value="1"/>
</dbReference>
<evidence type="ECO:0000313" key="6">
    <source>
        <dbReference type="Proteomes" id="UP000203589"/>
    </source>
</evidence>
<name>A0A222EAF7_9RHOB</name>
<sequence length="1049" mass="111995">MNTSHMVHMQQANALLDPSDATHVAVKNGAWSNPGTWADGIVPGRDAMVHIPDGISIVYDVKSSPALGTIRLDGDLTFTRAHSTEMRVETIVTTMGSHFDAGSMADPIPANVEINIVFRDTPINTSDDPDMLGHGLVAFGEVDIQGAAKESHLVIKQDVPAGATSMAVEGDLTNWTAGDTILVVGTKYLGEDNNGVLMTQDETRTIVKVEGDRIYFDKPLDYAHEGPTSMEADIYVGNLSRNVTFSSENPEGTRGHVMLHNSTPNPEDGSVNSVRYAAFEDLGRTDKSLETSATNPEGRYPLHLHQIGTGVDAPTNMLIGNAVIGSPGWGIVQHESRAMVNDNIVYDVTGAGIVSEWGNETGAWMRNLVSSVTGYDAEDKNGNGDQGAAYSNQSRIIVQQDNIAANSKLGWDFSGHEGFAEDDPDKAPNDGIHRKMFEREQMKFDADPFDVAIDHEEGVIADFTGNTVMTSTEAFRVYHRQFANHSDTLSVIRDFDIWGGKDGINLMNYGFNYEFIDSDWSGSGIAFTMWGKNSSAVMNDIRVSDFGLVWKAHGISHEAVLYDVETTNIGQMFDIAYDSDKGDTSYWTNYFAQFGINYQNPLPTVLSKEDADPDAGLTFTLGADADVTLAPGDNQVHVTGTVTDGLGTRVFYENIIGSISNQASSYEGASLKLVNYDTTWHRNFSLDEFLTVHGTWQKPDGAWVTPVVFWVTERLSGTQHPVIIELKLEGFDDSDLAPFALDAYPTPTIENADFDYGFDTTSVDAPDPVEPAIPGDQLLGDSAANRLEGSAGDDTLFGGAGNDTLSGGEGNDQFRGDAGDDVFIGGEGIDTVIFQGATDTIVNLTTMALQNTGHGMDRFVGIQNVTSGLGNDKLYGNGAANALTGRGGNDVLVGQGGNDTLIGNEGDDTIDGGTGADQIVGGSGNDVLRGEGGNDQLSGGTGMDFLTGGSDADTFVFASVGDAGIGATRDQILDFEKGVDQIDLTDMVPGTFEFRGTKAFSPSGNAELRLFETSNGSTIVQLDVNGDGTADAEIRVADVTGLTVNDFGL</sequence>
<geneLocation type="plasmid" evidence="6">
    <name>psms3-1</name>
</geneLocation>